<gene>
    <name evidence="3" type="ORF">A2358_02520</name>
</gene>
<organism evidence="3 4">
    <name type="scientific">Candidatus Staskawiczbacteria bacterium RIFOXYB1_FULL_37_44</name>
    <dbReference type="NCBI Taxonomy" id="1802223"/>
    <lineage>
        <taxon>Bacteria</taxon>
        <taxon>Candidatus Staskawicziibacteriota</taxon>
    </lineage>
</organism>
<evidence type="ECO:0000313" key="4">
    <source>
        <dbReference type="Proteomes" id="UP000178650"/>
    </source>
</evidence>
<feature type="coiled-coil region" evidence="1">
    <location>
        <begin position="41"/>
        <end position="72"/>
    </location>
</feature>
<reference evidence="3 4" key="1">
    <citation type="journal article" date="2016" name="Nat. Commun.">
        <title>Thousands of microbial genomes shed light on interconnected biogeochemical processes in an aquifer system.</title>
        <authorList>
            <person name="Anantharaman K."/>
            <person name="Brown C.T."/>
            <person name="Hug L.A."/>
            <person name="Sharon I."/>
            <person name="Castelle C.J."/>
            <person name="Probst A.J."/>
            <person name="Thomas B.C."/>
            <person name="Singh A."/>
            <person name="Wilkins M.J."/>
            <person name="Karaoz U."/>
            <person name="Brodie E.L."/>
            <person name="Williams K.H."/>
            <person name="Hubbard S.S."/>
            <person name="Banfield J.F."/>
        </authorList>
    </citation>
    <scope>NUCLEOTIDE SEQUENCE [LARGE SCALE GENOMIC DNA]</scope>
</reference>
<evidence type="ECO:0000313" key="3">
    <source>
        <dbReference type="EMBL" id="OGZ78198.1"/>
    </source>
</evidence>
<feature type="region of interest" description="Disordered" evidence="2">
    <location>
        <begin position="307"/>
        <end position="329"/>
    </location>
</feature>
<proteinExistence type="predicted"/>
<comment type="caution">
    <text evidence="3">The sequence shown here is derived from an EMBL/GenBank/DDBJ whole genome shotgun (WGS) entry which is preliminary data.</text>
</comment>
<accession>A0A1G2IVN2</accession>
<sequence length="329" mass="38819">MVTETEELQAKEFLKRAEIRTMRKDLLKLRESDALKERDKIATIKTLEEQLEERKTELAKEARAREEKIQREEVLTNNESQERIAEKDLKNYATEQERQQIFLLESQRLGFEKQADQIDKEKDPALKLEKNNLLLKKRDAQAKLNLLLEQEKKLEEEQKFIAEKAKTSTIASEKKGLEARRWDMDKEIQEIEKKRWEAEKQVENINASIIQVDKSSDRLVVEKNLLRDKILGADKSLREIYSVVMAREEEKRRGKTKEQIARKEELSKARSEENEKVQRQQWAHSTIPVPTKKIPIKSFEAEEEQRKKFLQDVEKGSQIGTPQKKSNIQ</sequence>
<protein>
    <submittedName>
        <fullName evidence="3">Uncharacterized protein</fullName>
    </submittedName>
</protein>
<dbReference type="Proteomes" id="UP000178650">
    <property type="component" value="Unassembled WGS sequence"/>
</dbReference>
<feature type="coiled-coil region" evidence="1">
    <location>
        <begin position="130"/>
        <end position="208"/>
    </location>
</feature>
<evidence type="ECO:0000256" key="1">
    <source>
        <dbReference type="SAM" id="Coils"/>
    </source>
</evidence>
<feature type="compositionally biased region" description="Basic and acidic residues" evidence="2">
    <location>
        <begin position="251"/>
        <end position="278"/>
    </location>
</feature>
<feature type="region of interest" description="Disordered" evidence="2">
    <location>
        <begin position="251"/>
        <end position="295"/>
    </location>
</feature>
<dbReference type="STRING" id="1802223.A2358_02520"/>
<dbReference type="AlphaFoldDB" id="A0A1G2IVN2"/>
<dbReference type="EMBL" id="MHPJ01000026">
    <property type="protein sequence ID" value="OGZ78198.1"/>
    <property type="molecule type" value="Genomic_DNA"/>
</dbReference>
<keyword evidence="1" id="KW-0175">Coiled coil</keyword>
<name>A0A1G2IVN2_9BACT</name>
<evidence type="ECO:0000256" key="2">
    <source>
        <dbReference type="SAM" id="MobiDB-lite"/>
    </source>
</evidence>
<feature type="compositionally biased region" description="Polar residues" evidence="2">
    <location>
        <begin position="318"/>
        <end position="329"/>
    </location>
</feature>